<dbReference type="InterPro" id="IPR051127">
    <property type="entry name" value="Fungal_SecMet_Regulators"/>
</dbReference>
<dbReference type="PROSITE" id="PS50048">
    <property type="entry name" value="ZN2_CY6_FUNGAL_2"/>
    <property type="match status" value="1"/>
</dbReference>
<dbReference type="InterPro" id="IPR007219">
    <property type="entry name" value="XnlR_reg_dom"/>
</dbReference>
<name>A0AB34KKB7_9PEZI</name>
<dbReference type="Pfam" id="PF04082">
    <property type="entry name" value="Fungal_trans"/>
    <property type="match status" value="1"/>
</dbReference>
<dbReference type="GO" id="GO:0000981">
    <property type="term" value="F:DNA-binding transcription factor activity, RNA polymerase II-specific"/>
    <property type="evidence" value="ECO:0007669"/>
    <property type="project" value="InterPro"/>
</dbReference>
<gene>
    <name evidence="7" type="ORF">WHR41_05880</name>
</gene>
<organism evidence="7 8">
    <name type="scientific">Cladosporium halotolerans</name>
    <dbReference type="NCBI Taxonomy" id="1052096"/>
    <lineage>
        <taxon>Eukaryota</taxon>
        <taxon>Fungi</taxon>
        <taxon>Dikarya</taxon>
        <taxon>Ascomycota</taxon>
        <taxon>Pezizomycotina</taxon>
        <taxon>Dothideomycetes</taxon>
        <taxon>Dothideomycetidae</taxon>
        <taxon>Cladosporiales</taxon>
        <taxon>Cladosporiaceae</taxon>
        <taxon>Cladosporium</taxon>
    </lineage>
</organism>
<comment type="caution">
    <text evidence="7">The sequence shown here is derived from an EMBL/GenBank/DDBJ whole genome shotgun (WGS) entry which is preliminary data.</text>
</comment>
<dbReference type="CDD" id="cd12148">
    <property type="entry name" value="fungal_TF_MHR"/>
    <property type="match status" value="1"/>
</dbReference>
<feature type="domain" description="Zn(2)-C6 fungal-type" evidence="6">
    <location>
        <begin position="22"/>
        <end position="53"/>
    </location>
</feature>
<dbReference type="PROSITE" id="PS00463">
    <property type="entry name" value="ZN2_CY6_FUNGAL_1"/>
    <property type="match status" value="1"/>
</dbReference>
<dbReference type="SUPFAM" id="SSF57701">
    <property type="entry name" value="Zn2/Cys6 DNA-binding domain"/>
    <property type="match status" value="1"/>
</dbReference>
<dbReference type="CDD" id="cd00067">
    <property type="entry name" value="GAL4"/>
    <property type="match status" value="1"/>
</dbReference>
<dbReference type="Pfam" id="PF00172">
    <property type="entry name" value="Zn_clus"/>
    <property type="match status" value="1"/>
</dbReference>
<feature type="region of interest" description="Disordered" evidence="5">
    <location>
        <begin position="606"/>
        <end position="628"/>
    </location>
</feature>
<keyword evidence="2" id="KW-0805">Transcription regulation</keyword>
<dbReference type="PANTHER" id="PTHR47424">
    <property type="entry name" value="REGULATORY PROTEIN GAL4"/>
    <property type="match status" value="1"/>
</dbReference>
<protein>
    <recommendedName>
        <fullName evidence="6">Zn(2)-C6 fungal-type domain-containing protein</fullName>
    </recommendedName>
</protein>
<dbReference type="Gene3D" id="4.10.240.10">
    <property type="entry name" value="Zn(2)-C6 fungal-type DNA-binding domain"/>
    <property type="match status" value="1"/>
</dbReference>
<dbReference type="InterPro" id="IPR001138">
    <property type="entry name" value="Zn2Cys6_DnaBD"/>
</dbReference>
<keyword evidence="8" id="KW-1185">Reference proteome</keyword>
<dbReference type="AlphaFoldDB" id="A0AB34KKB7"/>
<evidence type="ECO:0000256" key="4">
    <source>
        <dbReference type="ARBA" id="ARBA00023242"/>
    </source>
</evidence>
<evidence type="ECO:0000256" key="3">
    <source>
        <dbReference type="ARBA" id="ARBA00023163"/>
    </source>
</evidence>
<evidence type="ECO:0000256" key="2">
    <source>
        <dbReference type="ARBA" id="ARBA00023015"/>
    </source>
</evidence>
<proteinExistence type="predicted"/>
<keyword evidence="4" id="KW-0539">Nucleus</keyword>
<keyword evidence="1" id="KW-0479">Metal-binding</keyword>
<evidence type="ECO:0000313" key="7">
    <source>
        <dbReference type="EMBL" id="KAL1585210.1"/>
    </source>
</evidence>
<evidence type="ECO:0000256" key="1">
    <source>
        <dbReference type="ARBA" id="ARBA00022723"/>
    </source>
</evidence>
<dbReference type="GO" id="GO:0006351">
    <property type="term" value="P:DNA-templated transcription"/>
    <property type="evidence" value="ECO:0007669"/>
    <property type="project" value="InterPro"/>
</dbReference>
<keyword evidence="3" id="KW-0804">Transcription</keyword>
<evidence type="ECO:0000259" key="6">
    <source>
        <dbReference type="PROSITE" id="PS50048"/>
    </source>
</evidence>
<dbReference type="PANTHER" id="PTHR47424:SF6">
    <property type="entry name" value="PROLINE UTILIZATION TRANS-ACTIVATOR"/>
    <property type="match status" value="1"/>
</dbReference>
<sequence>MASRPRRQRRVPDSDRKRSAEACIRCKSRKSKCIRIAPGGCQRCIRGSLVCQYERISTGPVEQDSIEVEASPSQRTTMATTMATPADMYTTPATSLSTDACQAERFMWPGFLAKLRESFSLDPDPTAQHSVFPQSQQAQMPNAHRLQPAELQRLKHAVDAFPPRAVANYLLSVCIEHGTDSFFYFDQAEFLSEIDGFDSDPTSNLRYDAGFICLALATFALGSQWTTLTRLNGSASLIHAASDEPGRAFYEQARLLVPDLDESTSLRSVQAPFVLGVYLLPGRATGSLHMHLGLALRKAIALDMHVNAEGTNLSAREREVRSRIWWAVFSLERTLTVKLNRPRSVDPKIITVELPRPLQELDDIQIFDNSLHQTANVRLTIILNRLADTSLWTMDQEDVIQARLDLKAWKRALPSALRMEDVSAASPSYRATFHLHLNYYFAWIAMGKYKVVSIVRNRLRHALGGGPDLDSTETKFEQLSRSCMKAARKMLVMFGQICTSGKLTRSSFTDFQGCSIATMVLLIAGIVERDICYEANISFGLQCLRKMAGEHTTAVTGVSFMEALQAIADEASQKLHDAETRGRQTMLRSPSRMRDFDGWAQWLSRQASQRDASNGRRDDPSATEGTIPDFGGSLALPFQLPLSADQAPYTLDGTPRQSATNTRGDGISEILTDAAWTQTDQVDRDLFSFLHVENEAFLMELTGLEALGLSGS</sequence>
<dbReference type="SMART" id="SM00066">
    <property type="entry name" value="GAL4"/>
    <property type="match status" value="1"/>
</dbReference>
<dbReference type="GeneID" id="96007323"/>
<reference evidence="7 8" key="1">
    <citation type="journal article" date="2020" name="Microbiol. Resour. Announc.">
        <title>Draft Genome Sequence of a Cladosporium Species Isolated from the Mesophotic Ascidian Didemnum maculosum.</title>
        <authorList>
            <person name="Gioti A."/>
            <person name="Siaperas R."/>
            <person name="Nikolaivits E."/>
            <person name="Le Goff G."/>
            <person name="Ouazzani J."/>
            <person name="Kotoulas G."/>
            <person name="Topakas E."/>
        </authorList>
    </citation>
    <scope>NUCLEOTIDE SEQUENCE [LARGE SCALE GENOMIC DNA]</scope>
    <source>
        <strain evidence="7 8">TM138-S3</strain>
    </source>
</reference>
<dbReference type="RefSeq" id="XP_069228316.1">
    <property type="nucleotide sequence ID" value="XM_069374485.1"/>
</dbReference>
<dbReference type="EMBL" id="JAAQHG020000020">
    <property type="protein sequence ID" value="KAL1585210.1"/>
    <property type="molecule type" value="Genomic_DNA"/>
</dbReference>
<accession>A0AB34KKB7</accession>
<evidence type="ECO:0000313" key="8">
    <source>
        <dbReference type="Proteomes" id="UP000803884"/>
    </source>
</evidence>
<dbReference type="Proteomes" id="UP000803884">
    <property type="component" value="Unassembled WGS sequence"/>
</dbReference>
<dbReference type="GO" id="GO:0008270">
    <property type="term" value="F:zinc ion binding"/>
    <property type="evidence" value="ECO:0007669"/>
    <property type="project" value="InterPro"/>
</dbReference>
<dbReference type="GO" id="GO:0003677">
    <property type="term" value="F:DNA binding"/>
    <property type="evidence" value="ECO:0007669"/>
    <property type="project" value="InterPro"/>
</dbReference>
<evidence type="ECO:0000256" key="5">
    <source>
        <dbReference type="SAM" id="MobiDB-lite"/>
    </source>
</evidence>
<dbReference type="InterPro" id="IPR036864">
    <property type="entry name" value="Zn2-C6_fun-type_DNA-bd_sf"/>
</dbReference>
<dbReference type="SMART" id="SM00906">
    <property type="entry name" value="Fungal_trans"/>
    <property type="match status" value="1"/>
</dbReference>